<evidence type="ECO:0000256" key="1">
    <source>
        <dbReference type="SAM" id="Phobius"/>
    </source>
</evidence>
<proteinExistence type="predicted"/>
<sequence length="177" mass="18306">MTTPIIPPDNGADPFYHPDAPTGPVPVIAPDAMAPGSSARSRTPILLAVIGVLTVALGVVTALWVSTSNQLAATESAKAATPNLIEVAERHLGDTAVVTGDSDSVSVVVFDSGAAKAQPGLRAMLDELGFSSAVLDRMGQTRALDGTRDAEGRNCNVTWTYHPDDGLQMVFEAGPVK</sequence>
<keyword evidence="1" id="KW-0812">Transmembrane</keyword>
<dbReference type="HOGENOM" id="CLU_1516330_0_0_11"/>
<dbReference type="AlphaFoldDB" id="C8XCE0"/>
<dbReference type="OrthoDB" id="3261230at2"/>
<protein>
    <submittedName>
        <fullName evidence="2">Uncharacterized protein</fullName>
    </submittedName>
</protein>
<reference evidence="2 3" key="2">
    <citation type="journal article" date="2010" name="Stand. Genomic Sci.">
        <title>Complete genome sequence of Nakamurella multipartita type strain (Y-104).</title>
        <authorList>
            <person name="Tice H."/>
            <person name="Mayilraj S."/>
            <person name="Sims D."/>
            <person name="Lapidus A."/>
            <person name="Nolan M."/>
            <person name="Lucas S."/>
            <person name="Glavina Del Rio T."/>
            <person name="Copeland A."/>
            <person name="Cheng J.F."/>
            <person name="Meincke L."/>
            <person name="Bruce D."/>
            <person name="Goodwin L."/>
            <person name="Pitluck S."/>
            <person name="Ivanova N."/>
            <person name="Mavromatis K."/>
            <person name="Ovchinnikova G."/>
            <person name="Pati A."/>
            <person name="Chen A."/>
            <person name="Palaniappan K."/>
            <person name="Land M."/>
            <person name="Hauser L."/>
            <person name="Chang Y.J."/>
            <person name="Jeffries C.D."/>
            <person name="Detter J.C."/>
            <person name="Brettin T."/>
            <person name="Rohde M."/>
            <person name="Goker M."/>
            <person name="Bristow J."/>
            <person name="Eisen J.A."/>
            <person name="Markowitz V."/>
            <person name="Hugenholtz P."/>
            <person name="Kyrpides N.C."/>
            <person name="Klenk H.P."/>
            <person name="Chen F."/>
        </authorList>
    </citation>
    <scope>NUCLEOTIDE SEQUENCE [LARGE SCALE GENOMIC DNA]</scope>
    <source>
        <strain evidence="3">ATCC 700099 / DSM 44233 / CIP 104796 / JCM 9543 / NBRC 105858 / Y-104</strain>
    </source>
</reference>
<dbReference type="Proteomes" id="UP000002218">
    <property type="component" value="Chromosome"/>
</dbReference>
<keyword evidence="1" id="KW-1133">Transmembrane helix</keyword>
<reference evidence="3" key="1">
    <citation type="submission" date="2009-09" db="EMBL/GenBank/DDBJ databases">
        <title>The complete genome of Nakamurella multipartita DSM 44233.</title>
        <authorList>
            <consortium name="US DOE Joint Genome Institute (JGI-PGF)"/>
            <person name="Lucas S."/>
            <person name="Copeland A."/>
            <person name="Lapidus A."/>
            <person name="Glavina del Rio T."/>
            <person name="Dalin E."/>
            <person name="Tice H."/>
            <person name="Bruce D."/>
            <person name="Goodwin L."/>
            <person name="Pitluck S."/>
            <person name="Kyrpides N."/>
            <person name="Mavromatis K."/>
            <person name="Ivanova N."/>
            <person name="Ovchinnikova G."/>
            <person name="Sims D."/>
            <person name="Meincke L."/>
            <person name="Brettin T."/>
            <person name="Detter J.C."/>
            <person name="Han C."/>
            <person name="Larimer F."/>
            <person name="Land M."/>
            <person name="Hauser L."/>
            <person name="Markowitz V."/>
            <person name="Cheng J.-F."/>
            <person name="Hugenholtz P."/>
            <person name="Woyke T."/>
            <person name="Wu D."/>
            <person name="Klenk H.-P."/>
            <person name="Eisen J.A."/>
        </authorList>
    </citation>
    <scope>NUCLEOTIDE SEQUENCE [LARGE SCALE GENOMIC DNA]</scope>
    <source>
        <strain evidence="3">ATCC 700099 / DSM 44233 / CIP 104796 / JCM 9543 / NBRC 105858 / Y-104</strain>
    </source>
</reference>
<dbReference type="RefSeq" id="WP_015746419.1">
    <property type="nucleotide sequence ID" value="NC_013235.1"/>
</dbReference>
<organism evidence="2 3">
    <name type="scientific">Nakamurella multipartita (strain ATCC 700099 / DSM 44233 / CIP 104796 / JCM 9543 / NBRC 105858 / Y-104)</name>
    <name type="common">Microsphaera multipartita</name>
    <dbReference type="NCBI Taxonomy" id="479431"/>
    <lineage>
        <taxon>Bacteria</taxon>
        <taxon>Bacillati</taxon>
        <taxon>Actinomycetota</taxon>
        <taxon>Actinomycetes</taxon>
        <taxon>Nakamurellales</taxon>
        <taxon>Nakamurellaceae</taxon>
        <taxon>Nakamurella</taxon>
    </lineage>
</organism>
<evidence type="ECO:0000313" key="2">
    <source>
        <dbReference type="EMBL" id="ACV77505.1"/>
    </source>
</evidence>
<dbReference type="EMBL" id="CP001737">
    <property type="protein sequence ID" value="ACV77505.1"/>
    <property type="molecule type" value="Genomic_DNA"/>
</dbReference>
<name>C8XCE0_NAKMY</name>
<dbReference type="STRING" id="479431.Namu_1098"/>
<evidence type="ECO:0000313" key="3">
    <source>
        <dbReference type="Proteomes" id="UP000002218"/>
    </source>
</evidence>
<dbReference type="KEGG" id="nml:Namu_1098"/>
<feature type="transmembrane region" description="Helical" evidence="1">
    <location>
        <begin position="45"/>
        <end position="65"/>
    </location>
</feature>
<keyword evidence="3" id="KW-1185">Reference proteome</keyword>
<dbReference type="InParanoid" id="C8XCE0"/>
<accession>C8XCE0</accession>
<keyword evidence="1" id="KW-0472">Membrane</keyword>
<gene>
    <name evidence="2" type="ordered locus">Namu_1098</name>
</gene>